<gene>
    <name evidence="2" type="ORF">D8674_034067</name>
</gene>
<dbReference type="PANTHER" id="PTHR46156:SF1">
    <property type="entry name" value="ZINC FINGER CCCH DOMAIN-CONTAINING PROTEIN 3"/>
    <property type="match status" value="1"/>
</dbReference>
<keyword evidence="3" id="KW-1185">Reference proteome</keyword>
<dbReference type="GO" id="GO:0005634">
    <property type="term" value="C:nucleus"/>
    <property type="evidence" value="ECO:0007669"/>
    <property type="project" value="TreeGrafter"/>
</dbReference>
<comment type="caution">
    <text evidence="2">The sequence shown here is derived from an EMBL/GenBank/DDBJ whole genome shotgun (WGS) entry which is preliminary data.</text>
</comment>
<reference evidence="2 3" key="3">
    <citation type="submission" date="2019-11" db="EMBL/GenBank/DDBJ databases">
        <title>A de novo genome assembly of a pear dwarfing rootstock.</title>
        <authorList>
            <person name="Wang F."/>
            <person name="Wang J."/>
            <person name="Li S."/>
            <person name="Zhang Y."/>
            <person name="Fang M."/>
            <person name="Ma L."/>
            <person name="Zhao Y."/>
            <person name="Jiang S."/>
        </authorList>
    </citation>
    <scope>NUCLEOTIDE SEQUENCE [LARGE SCALE GENOMIC DNA]</scope>
    <source>
        <strain evidence="2">S2</strain>
        <tissue evidence="2">Leaf</tissue>
    </source>
</reference>
<evidence type="ECO:0000313" key="2">
    <source>
        <dbReference type="EMBL" id="KAB2629272.1"/>
    </source>
</evidence>
<evidence type="ECO:0000256" key="1">
    <source>
        <dbReference type="SAM" id="MobiDB-lite"/>
    </source>
</evidence>
<accession>A0A5N5HSZ4</accession>
<feature type="compositionally biased region" description="Polar residues" evidence="1">
    <location>
        <begin position="84"/>
        <end position="98"/>
    </location>
</feature>
<protein>
    <submittedName>
        <fullName evidence="2">Uncharacterized protein</fullName>
    </submittedName>
</protein>
<reference evidence="3" key="2">
    <citation type="submission" date="2019-10" db="EMBL/GenBank/DDBJ databases">
        <title>A de novo genome assembly of a pear dwarfing rootstock.</title>
        <authorList>
            <person name="Wang F."/>
            <person name="Wang J."/>
            <person name="Li S."/>
            <person name="Zhang Y."/>
            <person name="Fang M."/>
            <person name="Ma L."/>
            <person name="Zhao Y."/>
            <person name="Jiang S."/>
        </authorList>
    </citation>
    <scope>NUCLEOTIDE SEQUENCE [LARGE SCALE GENOMIC DNA]</scope>
</reference>
<dbReference type="Proteomes" id="UP000327157">
    <property type="component" value="Chromosome 8"/>
</dbReference>
<dbReference type="EMBL" id="SMOL01000148">
    <property type="protein sequence ID" value="KAB2629272.1"/>
    <property type="molecule type" value="Genomic_DNA"/>
</dbReference>
<proteinExistence type="predicted"/>
<sequence length="218" mass="24272">MRTGETNAPFDRPTPQLPIAPKFSPCAAISFGVRASSPVSEPLSGETKLDPMNSLDTKDAQTIAKNSSTTSKNRENHSGPLNKLENQTVLHNGNLAPPNTKNIVYVKRKLNQFPQNGESLSSAVLNPEKDPKRSYVPKRLVIGNDEYLGIGNGNQLIRNSKKRTRMLASERVRLSLHTARLRLLSKAISARPYCSFSFRPRLSRRIRSRFMGSEDLES</sequence>
<reference evidence="2 3" key="1">
    <citation type="submission" date="2019-09" db="EMBL/GenBank/DDBJ databases">
        <authorList>
            <person name="Ou C."/>
        </authorList>
    </citation>
    <scope>NUCLEOTIDE SEQUENCE [LARGE SCALE GENOMIC DNA]</scope>
    <source>
        <strain evidence="2">S2</strain>
        <tissue evidence="2">Leaf</tissue>
    </source>
</reference>
<evidence type="ECO:0000313" key="3">
    <source>
        <dbReference type="Proteomes" id="UP000327157"/>
    </source>
</evidence>
<dbReference type="AlphaFoldDB" id="A0A5N5HSZ4"/>
<dbReference type="OrthoDB" id="3247158at2759"/>
<dbReference type="PANTHER" id="PTHR46156">
    <property type="entry name" value="CCCH ZINGC FINGER"/>
    <property type="match status" value="1"/>
</dbReference>
<organism evidence="2 3">
    <name type="scientific">Pyrus ussuriensis x Pyrus communis</name>
    <dbReference type="NCBI Taxonomy" id="2448454"/>
    <lineage>
        <taxon>Eukaryota</taxon>
        <taxon>Viridiplantae</taxon>
        <taxon>Streptophyta</taxon>
        <taxon>Embryophyta</taxon>
        <taxon>Tracheophyta</taxon>
        <taxon>Spermatophyta</taxon>
        <taxon>Magnoliopsida</taxon>
        <taxon>eudicotyledons</taxon>
        <taxon>Gunneridae</taxon>
        <taxon>Pentapetalae</taxon>
        <taxon>rosids</taxon>
        <taxon>fabids</taxon>
        <taxon>Rosales</taxon>
        <taxon>Rosaceae</taxon>
        <taxon>Amygdaloideae</taxon>
        <taxon>Maleae</taxon>
        <taxon>Pyrus</taxon>
    </lineage>
</organism>
<name>A0A5N5HSZ4_9ROSA</name>
<feature type="region of interest" description="Disordered" evidence="1">
    <location>
        <begin position="36"/>
        <end position="98"/>
    </location>
</feature>
<feature type="region of interest" description="Disordered" evidence="1">
    <location>
        <begin position="1"/>
        <end position="21"/>
    </location>
</feature>